<evidence type="ECO:0000259" key="1">
    <source>
        <dbReference type="Pfam" id="PF26215"/>
    </source>
</evidence>
<name>A0AAD1TEB3_PELCU</name>
<dbReference type="PANTHER" id="PTHR21301">
    <property type="entry name" value="REVERSE TRANSCRIPTASE"/>
    <property type="match status" value="1"/>
</dbReference>
<reference evidence="2" key="1">
    <citation type="submission" date="2022-03" db="EMBL/GenBank/DDBJ databases">
        <authorList>
            <person name="Alioto T."/>
            <person name="Alioto T."/>
            <person name="Gomez Garrido J."/>
        </authorList>
    </citation>
    <scope>NUCLEOTIDE SEQUENCE</scope>
</reference>
<evidence type="ECO:0000313" key="2">
    <source>
        <dbReference type="EMBL" id="CAH2321455.1"/>
    </source>
</evidence>
<dbReference type="InterPro" id="IPR058912">
    <property type="entry name" value="HTH_animal"/>
</dbReference>
<protein>
    <recommendedName>
        <fullName evidence="1">Helix-turn-helix domain-containing protein</fullName>
    </recommendedName>
</protein>
<dbReference type="Pfam" id="PF26215">
    <property type="entry name" value="HTH_animal"/>
    <property type="match status" value="1"/>
</dbReference>
<dbReference type="PANTHER" id="PTHR21301:SF10">
    <property type="entry name" value="REVERSE TRANSCRIPTASE DOMAIN-CONTAINING PROTEIN"/>
    <property type="match status" value="1"/>
</dbReference>
<dbReference type="Proteomes" id="UP001295444">
    <property type="component" value="Chromosome 11"/>
</dbReference>
<organism evidence="2 3">
    <name type="scientific">Pelobates cultripes</name>
    <name type="common">Western spadefoot toad</name>
    <dbReference type="NCBI Taxonomy" id="61616"/>
    <lineage>
        <taxon>Eukaryota</taxon>
        <taxon>Metazoa</taxon>
        <taxon>Chordata</taxon>
        <taxon>Craniata</taxon>
        <taxon>Vertebrata</taxon>
        <taxon>Euteleostomi</taxon>
        <taxon>Amphibia</taxon>
        <taxon>Batrachia</taxon>
        <taxon>Anura</taxon>
        <taxon>Pelobatoidea</taxon>
        <taxon>Pelobatidae</taxon>
        <taxon>Pelobates</taxon>
    </lineage>
</organism>
<feature type="domain" description="Helix-turn-helix" evidence="1">
    <location>
        <begin position="100"/>
        <end position="157"/>
    </location>
</feature>
<proteinExistence type="predicted"/>
<dbReference type="AlphaFoldDB" id="A0AAD1TEB3"/>
<dbReference type="EMBL" id="OW240922">
    <property type="protein sequence ID" value="CAH2321455.1"/>
    <property type="molecule type" value="Genomic_DNA"/>
</dbReference>
<keyword evidence="3" id="KW-1185">Reference proteome</keyword>
<sequence>MVPMYANAYMVIYEEKQVLQRYKSNILSYYKFIDDLLIIWNKLVEEAQNMVQELNQLQTPVRFTAEISAEKVHYLDLQITVGPSKLQYSLYTKPTDRNTILHYQSAHPRALKNSLPKAQFLRVIRNNSDVQTMETQITEMKTKFLQRGYNCHILETALQEAQKMRAVEIKSKSSEWCSQCYISKHPLK</sequence>
<accession>A0AAD1TEB3</accession>
<gene>
    <name evidence="2" type="ORF">PECUL_23A059629</name>
</gene>
<evidence type="ECO:0000313" key="3">
    <source>
        <dbReference type="Proteomes" id="UP001295444"/>
    </source>
</evidence>